<dbReference type="AlphaFoldDB" id="A0A1Y2K550"/>
<dbReference type="PANTHER" id="PTHR46521:SF4">
    <property type="entry name" value="SUCROSE-PHOSPHATASE 2-RELATED"/>
    <property type="match status" value="1"/>
</dbReference>
<proteinExistence type="predicted"/>
<dbReference type="SFLD" id="SFLDG01141">
    <property type="entry name" value="C2.B.1:_Sucrose_Phosphatase_Li"/>
    <property type="match status" value="1"/>
</dbReference>
<dbReference type="InterPro" id="IPR051518">
    <property type="entry name" value="Sucrose_Phosphatase"/>
</dbReference>
<dbReference type="PANTHER" id="PTHR46521">
    <property type="entry name" value="SUCROSE-PHOSPHATASE 2-RELATED"/>
    <property type="match status" value="1"/>
</dbReference>
<keyword evidence="4" id="KW-1185">Reference proteome</keyword>
<dbReference type="RefSeq" id="WP_085444624.1">
    <property type="nucleotide sequence ID" value="NZ_LVJN01000020.1"/>
</dbReference>
<dbReference type="InterPro" id="IPR006380">
    <property type="entry name" value="SPP-like_dom"/>
</dbReference>
<sequence>MTSPLLLCTDLDRTLLPNGHMPESPRARALFRALAAQEDVTLAYVSGRDLHLIQSAIDEYELPVPDFAVADVGSTIYRLNGEAPELVTQWQDAIGGDWNGFDRRSIDDMLDDFTDLQLQEPEKQNTYKLSYYTPPDIDAQNLRRKIAHRLGKAGVRASIIWSYDQADNEGLLDILPASANKLASVRFLMALLGFSSQQTLFAGDSGNDMDVLVSDTPAVLVANASSDVREEAVRLAQQNGMAATLHLATGGFEGMNGAYAAGILEGVNHFYPERIAAPLAEQIT</sequence>
<reference evidence="3 4" key="1">
    <citation type="journal article" date="2016" name="BMC Genomics">
        <title>Combined genomic and structural analyses of a cultured magnetotactic bacterium reveals its niche adaptation to a dynamic environment.</title>
        <authorList>
            <person name="Araujo A.C."/>
            <person name="Morillo V."/>
            <person name="Cypriano J."/>
            <person name="Teixeira L.C."/>
            <person name="Leao P."/>
            <person name="Lyra S."/>
            <person name="Almeida L.G."/>
            <person name="Bazylinski D.A."/>
            <person name="Vasconcellos A.T."/>
            <person name="Abreu F."/>
            <person name="Lins U."/>
        </authorList>
    </citation>
    <scope>NUCLEOTIDE SEQUENCE [LARGE SCALE GENOMIC DNA]</scope>
    <source>
        <strain evidence="3 4">IT-1</strain>
    </source>
</reference>
<dbReference type="InterPro" id="IPR023214">
    <property type="entry name" value="HAD_sf"/>
</dbReference>
<dbReference type="SFLD" id="SFLDG01140">
    <property type="entry name" value="C2.B:_Phosphomannomutase_and_P"/>
    <property type="match status" value="1"/>
</dbReference>
<dbReference type="Proteomes" id="UP000194003">
    <property type="component" value="Unassembled WGS sequence"/>
</dbReference>
<dbReference type="Gene3D" id="3.40.50.1000">
    <property type="entry name" value="HAD superfamily/HAD-like"/>
    <property type="match status" value="1"/>
</dbReference>
<accession>A0A1Y2K550</accession>
<keyword evidence="1" id="KW-0378">Hydrolase</keyword>
<dbReference type="EMBL" id="LVJN01000020">
    <property type="protein sequence ID" value="OSM02135.1"/>
    <property type="molecule type" value="Genomic_DNA"/>
</dbReference>
<dbReference type="Pfam" id="PF05116">
    <property type="entry name" value="S6PP"/>
    <property type="match status" value="1"/>
</dbReference>
<dbReference type="InterPro" id="IPR036412">
    <property type="entry name" value="HAD-like_sf"/>
</dbReference>
<gene>
    <name evidence="3" type="ORF">MAIT1_02228</name>
</gene>
<dbReference type="GO" id="GO:0016791">
    <property type="term" value="F:phosphatase activity"/>
    <property type="evidence" value="ECO:0007669"/>
    <property type="project" value="UniProtKB-ARBA"/>
</dbReference>
<evidence type="ECO:0000313" key="3">
    <source>
        <dbReference type="EMBL" id="OSM02135.1"/>
    </source>
</evidence>
<feature type="domain" description="Sucrose phosphatase-like" evidence="2">
    <location>
        <begin position="4"/>
        <end position="270"/>
    </location>
</feature>
<dbReference type="STRING" id="1434232.MAIT1_02228"/>
<dbReference type="NCBIfam" id="TIGR01484">
    <property type="entry name" value="HAD-SF-IIB"/>
    <property type="match status" value="1"/>
</dbReference>
<name>A0A1Y2K550_9PROT</name>
<evidence type="ECO:0000256" key="1">
    <source>
        <dbReference type="ARBA" id="ARBA00022801"/>
    </source>
</evidence>
<comment type="caution">
    <text evidence="3">The sequence shown here is derived from an EMBL/GenBank/DDBJ whole genome shotgun (WGS) entry which is preliminary data.</text>
</comment>
<evidence type="ECO:0000313" key="4">
    <source>
        <dbReference type="Proteomes" id="UP000194003"/>
    </source>
</evidence>
<dbReference type="OrthoDB" id="7847955at2"/>
<dbReference type="InterPro" id="IPR006379">
    <property type="entry name" value="HAD-SF_hydro_IIB"/>
</dbReference>
<dbReference type="SUPFAM" id="SSF56784">
    <property type="entry name" value="HAD-like"/>
    <property type="match status" value="1"/>
</dbReference>
<evidence type="ECO:0000259" key="2">
    <source>
        <dbReference type="Pfam" id="PF05116"/>
    </source>
</evidence>
<dbReference type="SFLD" id="SFLDS00003">
    <property type="entry name" value="Haloacid_Dehalogenase"/>
    <property type="match status" value="1"/>
</dbReference>
<dbReference type="Gene3D" id="3.90.1070.10">
    <property type="match status" value="1"/>
</dbReference>
<protein>
    <submittedName>
        <fullName evidence="3">Putative Alpha,alpha-trehalose-phosphate synthase</fullName>
    </submittedName>
</protein>
<organism evidence="3 4">
    <name type="scientific">Magnetofaba australis IT-1</name>
    <dbReference type="NCBI Taxonomy" id="1434232"/>
    <lineage>
        <taxon>Bacteria</taxon>
        <taxon>Pseudomonadati</taxon>
        <taxon>Pseudomonadota</taxon>
        <taxon>Magnetococcia</taxon>
        <taxon>Magnetococcales</taxon>
        <taxon>Magnetococcaceae</taxon>
        <taxon>Magnetofaba</taxon>
    </lineage>
</organism>